<keyword evidence="1" id="KW-1133">Transmembrane helix</keyword>
<name>A0A0V0GHW5_SOLCH</name>
<feature type="transmembrane region" description="Helical" evidence="1">
    <location>
        <begin position="66"/>
        <end position="86"/>
    </location>
</feature>
<feature type="non-terminal residue" evidence="2">
    <location>
        <position position="99"/>
    </location>
</feature>
<proteinExistence type="predicted"/>
<evidence type="ECO:0000313" key="2">
    <source>
        <dbReference type="EMBL" id="JAP07793.1"/>
    </source>
</evidence>
<accession>A0A0V0GHW5</accession>
<dbReference type="AlphaFoldDB" id="A0A0V0GHW5"/>
<evidence type="ECO:0000256" key="1">
    <source>
        <dbReference type="SAM" id="Phobius"/>
    </source>
</evidence>
<sequence length="99" mass="11652">MPYLPVSPFFIALLFKLLLIVFAPYLTFFLILLTLFHSHHLCFLLTLSSYPCSLLLYWIQFRMYHVALLIIMPLNSTVLAVLWHVFDPYPLLSNFPSLF</sequence>
<keyword evidence="1" id="KW-0812">Transmembrane</keyword>
<reference evidence="2" key="1">
    <citation type="submission" date="2015-12" db="EMBL/GenBank/DDBJ databases">
        <title>Gene expression during late stages of embryo sac development: a critical building block for successful pollen-pistil interactions.</title>
        <authorList>
            <person name="Liu Y."/>
            <person name="Joly V."/>
            <person name="Sabar M."/>
            <person name="Matton D.P."/>
        </authorList>
    </citation>
    <scope>NUCLEOTIDE SEQUENCE</scope>
</reference>
<dbReference type="EMBL" id="GEDG01038045">
    <property type="protein sequence ID" value="JAP07793.1"/>
    <property type="molecule type" value="Transcribed_RNA"/>
</dbReference>
<keyword evidence="1" id="KW-0472">Membrane</keyword>
<protein>
    <submittedName>
        <fullName evidence="2">Putative ovule protein</fullName>
    </submittedName>
</protein>
<organism evidence="2">
    <name type="scientific">Solanum chacoense</name>
    <name type="common">Chaco potato</name>
    <dbReference type="NCBI Taxonomy" id="4108"/>
    <lineage>
        <taxon>Eukaryota</taxon>
        <taxon>Viridiplantae</taxon>
        <taxon>Streptophyta</taxon>
        <taxon>Embryophyta</taxon>
        <taxon>Tracheophyta</taxon>
        <taxon>Spermatophyta</taxon>
        <taxon>Magnoliopsida</taxon>
        <taxon>eudicotyledons</taxon>
        <taxon>Gunneridae</taxon>
        <taxon>Pentapetalae</taxon>
        <taxon>asterids</taxon>
        <taxon>lamiids</taxon>
        <taxon>Solanales</taxon>
        <taxon>Solanaceae</taxon>
        <taxon>Solanoideae</taxon>
        <taxon>Solaneae</taxon>
        <taxon>Solanum</taxon>
    </lineage>
</organism>
<feature type="transmembrane region" description="Helical" evidence="1">
    <location>
        <begin position="38"/>
        <end position="59"/>
    </location>
</feature>
<feature type="transmembrane region" description="Helical" evidence="1">
    <location>
        <begin position="9"/>
        <end position="32"/>
    </location>
</feature>